<protein>
    <submittedName>
        <fullName evidence="1">Uncharacterized protein</fullName>
    </submittedName>
</protein>
<dbReference type="EMBL" id="JBHSQJ010000020">
    <property type="protein sequence ID" value="MFC5906864.1"/>
    <property type="molecule type" value="Genomic_DNA"/>
</dbReference>
<gene>
    <name evidence="1" type="ORF">ACFP3V_06515</name>
</gene>
<comment type="caution">
    <text evidence="1">The sequence shown here is derived from an EMBL/GenBank/DDBJ whole genome shotgun (WGS) entry which is preliminary data.</text>
</comment>
<name>A0ABW1FXA2_9ACTN</name>
<reference evidence="2" key="1">
    <citation type="journal article" date="2019" name="Int. J. Syst. Evol. Microbiol.">
        <title>The Global Catalogue of Microorganisms (GCM) 10K type strain sequencing project: providing services to taxonomists for standard genome sequencing and annotation.</title>
        <authorList>
            <consortium name="The Broad Institute Genomics Platform"/>
            <consortium name="The Broad Institute Genome Sequencing Center for Infectious Disease"/>
            <person name="Wu L."/>
            <person name="Ma J."/>
        </authorList>
    </citation>
    <scope>NUCLEOTIDE SEQUENCE [LARGE SCALE GENOMIC DNA]</scope>
    <source>
        <strain evidence="2">JCM 4816</strain>
    </source>
</reference>
<dbReference type="Proteomes" id="UP001596174">
    <property type="component" value="Unassembled WGS sequence"/>
</dbReference>
<evidence type="ECO:0000313" key="2">
    <source>
        <dbReference type="Proteomes" id="UP001596174"/>
    </source>
</evidence>
<keyword evidence="2" id="KW-1185">Reference proteome</keyword>
<proteinExistence type="predicted"/>
<sequence length="69" mass="7612">MSSTLVVVHPVIVVVGRPYRQVDINGHPAGVAERPSDVLRLCREHGYEEVDLDDPAQVTWQGGDSDTWS</sequence>
<dbReference type="RefSeq" id="WP_380580698.1">
    <property type="nucleotide sequence ID" value="NZ_JBHSQJ010000020.1"/>
</dbReference>
<evidence type="ECO:0000313" key="1">
    <source>
        <dbReference type="EMBL" id="MFC5906864.1"/>
    </source>
</evidence>
<accession>A0ABW1FXA2</accession>
<organism evidence="1 2">
    <name type="scientific">Streptacidiphilus monticola</name>
    <dbReference type="NCBI Taxonomy" id="2161674"/>
    <lineage>
        <taxon>Bacteria</taxon>
        <taxon>Bacillati</taxon>
        <taxon>Actinomycetota</taxon>
        <taxon>Actinomycetes</taxon>
        <taxon>Kitasatosporales</taxon>
        <taxon>Streptomycetaceae</taxon>
        <taxon>Streptacidiphilus</taxon>
    </lineage>
</organism>